<evidence type="ECO:0000313" key="3">
    <source>
        <dbReference type="Proteomes" id="UP000321083"/>
    </source>
</evidence>
<dbReference type="Pfam" id="PF00535">
    <property type="entry name" value="Glycos_transf_2"/>
    <property type="match status" value="1"/>
</dbReference>
<evidence type="ECO:0000259" key="1">
    <source>
        <dbReference type="Pfam" id="PF00535"/>
    </source>
</evidence>
<sequence>MPAPIVLFVYCRPQHTRSTIQSLLQNAESAESELIIYSDAPRTAAAAPQVQQVREYCRGLEGFKAVRVIESQRNLGLAGSIIRGVTEALEQYQQVIVLEDDLVLSPWFLRYMNAGLETYRDDELVASIHGYCYPVRQPLPATFFLRGADCWGWGVWRRSWQLFQADGAVLLQQLESRKLTHEFDLGGAMGFTQMLRDQIAGRNDSWAVRWHASCFLAGRLTLYPGSSLVCNAGLDGSGVHCGPDESLVAAVARSPVEVQRQVAREDGRSREIIARHLGGSRQRRSWRDWLKSGLLFLGERLRNH</sequence>
<name>A0A5C6MB43_9PLAN</name>
<dbReference type="SUPFAM" id="SSF53448">
    <property type="entry name" value="Nucleotide-diphospho-sugar transferases"/>
    <property type="match status" value="1"/>
</dbReference>
<dbReference type="InterPro" id="IPR029044">
    <property type="entry name" value="Nucleotide-diphossugar_trans"/>
</dbReference>
<dbReference type="Gene3D" id="3.90.550.10">
    <property type="entry name" value="Spore Coat Polysaccharide Biosynthesis Protein SpsA, Chain A"/>
    <property type="match status" value="1"/>
</dbReference>
<reference evidence="2 3" key="1">
    <citation type="submission" date="2019-08" db="EMBL/GenBank/DDBJ databases">
        <title>100 year-old enigma solved: identification of Planctomyces bekefii, the type genus and species of the phylum Planctomycetes.</title>
        <authorList>
            <person name="Svetlana D.N."/>
            <person name="Overmann J."/>
        </authorList>
    </citation>
    <scope>NUCLEOTIDE SEQUENCE [LARGE SCALE GENOMIC DNA]</scope>
    <source>
        <strain evidence="2">Phe10_nw2017</strain>
    </source>
</reference>
<keyword evidence="3" id="KW-1185">Reference proteome</keyword>
<dbReference type="GO" id="GO:0016740">
    <property type="term" value="F:transferase activity"/>
    <property type="evidence" value="ECO:0007669"/>
    <property type="project" value="UniProtKB-KW"/>
</dbReference>
<accession>A0A5C6MB43</accession>
<evidence type="ECO:0000313" key="2">
    <source>
        <dbReference type="EMBL" id="TWW10061.1"/>
    </source>
</evidence>
<dbReference type="Proteomes" id="UP000321083">
    <property type="component" value="Unassembled WGS sequence"/>
</dbReference>
<reference evidence="2 3" key="2">
    <citation type="submission" date="2019-08" db="EMBL/GenBank/DDBJ databases">
        <authorList>
            <person name="Henke P."/>
        </authorList>
    </citation>
    <scope>NUCLEOTIDE SEQUENCE [LARGE SCALE GENOMIC DNA]</scope>
    <source>
        <strain evidence="2">Phe10_nw2017</strain>
    </source>
</reference>
<dbReference type="AlphaFoldDB" id="A0A5C6MB43"/>
<gene>
    <name evidence="2" type="ORF">E3A20_08100</name>
</gene>
<protein>
    <submittedName>
        <fullName evidence="2">Glycosyl transferase</fullName>
    </submittedName>
</protein>
<proteinExistence type="predicted"/>
<dbReference type="EMBL" id="SRHE01000118">
    <property type="protein sequence ID" value="TWW10061.1"/>
    <property type="molecule type" value="Genomic_DNA"/>
</dbReference>
<keyword evidence="2" id="KW-0808">Transferase</keyword>
<feature type="domain" description="Glycosyltransferase 2-like" evidence="1">
    <location>
        <begin position="6"/>
        <end position="142"/>
    </location>
</feature>
<comment type="caution">
    <text evidence="2">The sequence shown here is derived from an EMBL/GenBank/DDBJ whole genome shotgun (WGS) entry which is preliminary data.</text>
</comment>
<organism evidence="2 3">
    <name type="scientific">Planctomyces bekefii</name>
    <dbReference type="NCBI Taxonomy" id="1653850"/>
    <lineage>
        <taxon>Bacteria</taxon>
        <taxon>Pseudomonadati</taxon>
        <taxon>Planctomycetota</taxon>
        <taxon>Planctomycetia</taxon>
        <taxon>Planctomycetales</taxon>
        <taxon>Planctomycetaceae</taxon>
        <taxon>Planctomyces</taxon>
    </lineage>
</organism>
<dbReference type="InterPro" id="IPR001173">
    <property type="entry name" value="Glyco_trans_2-like"/>
</dbReference>